<keyword evidence="7" id="KW-1185">Reference proteome</keyword>
<evidence type="ECO:0000256" key="1">
    <source>
        <dbReference type="ARBA" id="ARBA00010233"/>
    </source>
</evidence>
<name>A0A347ZRJ1_9CHLR</name>
<comment type="caution">
    <text evidence="6">The sequence shown here is derived from an EMBL/GenBank/DDBJ whole genome shotgun (WGS) entry which is preliminary data.</text>
</comment>
<dbReference type="InterPro" id="IPR027461">
    <property type="entry name" value="Carboxypeptidase_A_C_sf"/>
</dbReference>
<feature type="domain" description="LD-carboxypeptidase C-terminal" evidence="5">
    <location>
        <begin position="211"/>
        <end position="334"/>
    </location>
</feature>
<reference evidence="6 7" key="1">
    <citation type="submission" date="2018-08" db="EMBL/GenBank/DDBJ databases">
        <title>Genomic Encyclopedia of Type Strains, Phase IV (KMG-IV): sequencing the most valuable type-strain genomes for metagenomic binning, comparative biology and taxonomic classification.</title>
        <authorList>
            <person name="Goeker M."/>
        </authorList>
    </citation>
    <scope>NUCLEOTIDE SEQUENCE [LARGE SCALE GENOMIC DNA]</scope>
    <source>
        <strain evidence="6 7">DSM 23923</strain>
    </source>
</reference>
<feature type="domain" description="LD-carboxypeptidase N-terminal" evidence="4">
    <location>
        <begin position="16"/>
        <end position="135"/>
    </location>
</feature>
<dbReference type="RefSeq" id="WP_116224650.1">
    <property type="nucleotide sequence ID" value="NZ_AP018437.1"/>
</dbReference>
<gene>
    <name evidence="6" type="ORF">DFR64_1412</name>
</gene>
<dbReference type="AlphaFoldDB" id="A0A347ZRJ1"/>
<dbReference type="InterPro" id="IPR040921">
    <property type="entry name" value="Peptidase_S66C"/>
</dbReference>
<evidence type="ECO:0000313" key="7">
    <source>
        <dbReference type="Proteomes" id="UP000256388"/>
    </source>
</evidence>
<evidence type="ECO:0000313" key="6">
    <source>
        <dbReference type="EMBL" id="REG11522.1"/>
    </source>
</evidence>
<protein>
    <submittedName>
        <fullName evidence="6">Muramoyltetrapeptide carboxypeptidase LdcA involved in peptidoglycan recycling</fullName>
    </submittedName>
</protein>
<dbReference type="InterPro" id="IPR029062">
    <property type="entry name" value="Class_I_gatase-like"/>
</dbReference>
<dbReference type="SUPFAM" id="SSF141986">
    <property type="entry name" value="LD-carboxypeptidase A C-terminal domain-like"/>
    <property type="match status" value="1"/>
</dbReference>
<evidence type="ECO:0000259" key="4">
    <source>
        <dbReference type="Pfam" id="PF02016"/>
    </source>
</evidence>
<keyword evidence="6" id="KW-0121">Carboxypeptidase</keyword>
<dbReference type="Proteomes" id="UP000256388">
    <property type="component" value="Unassembled WGS sequence"/>
</dbReference>
<evidence type="ECO:0000256" key="2">
    <source>
        <dbReference type="ARBA" id="ARBA00022801"/>
    </source>
</evidence>
<organism evidence="6 7">
    <name type="scientific">Pelolinea submarina</name>
    <dbReference type="NCBI Taxonomy" id="913107"/>
    <lineage>
        <taxon>Bacteria</taxon>
        <taxon>Bacillati</taxon>
        <taxon>Chloroflexota</taxon>
        <taxon>Anaerolineae</taxon>
        <taxon>Anaerolineales</taxon>
        <taxon>Anaerolineaceae</taxon>
        <taxon>Pelolinea</taxon>
    </lineage>
</organism>
<dbReference type="PANTHER" id="PTHR30237">
    <property type="entry name" value="MURAMOYLTETRAPEPTIDE CARBOXYPEPTIDASE"/>
    <property type="match status" value="1"/>
</dbReference>
<dbReference type="PANTHER" id="PTHR30237:SF4">
    <property type="entry name" value="LD-CARBOXYPEPTIDASE C-TERMINAL DOMAIN-CONTAINING PROTEIN"/>
    <property type="match status" value="1"/>
</dbReference>
<evidence type="ECO:0000256" key="3">
    <source>
        <dbReference type="PIRSR" id="PIRSR028757-1"/>
    </source>
</evidence>
<sequence length="350" mass="38450">MQSLTKPQNLHPGDKVAAVSLSWGGPGALPARYQAGVRQLEEAFNVQVVEMPHTLADPDWLHAHPQARAEDLIQAFSDPHINAIFSTIGGDDSIRTLPYLDLEVIRNNPKIFMGYSDSTITHFACLKAGLGSFYGPSIMSGFGENAGLFPYMAASVRKTLFESQPIGALSPNTDGWSDELLDWGDPKNQSISRKRKPCTGWKFLQGRGIHSGRLIGGCIEVLDWLRGTDVWPDTEEWEDTILFIETSEEAPSPQAVERMLRSLAALGVLKRIHGLLVGRPGGQVPPEQFAEYDQAILNIMVEEEGLKNTPIVTAMDFGHTDPMLVLPYGAQTRIDCDQQIIEITESAVGE</sequence>
<feature type="active site" description="Charge relay system" evidence="3">
    <location>
        <position position="245"/>
    </location>
</feature>
<proteinExistence type="inferred from homology"/>
<keyword evidence="6" id="KW-0645">Protease</keyword>
<evidence type="ECO:0000259" key="5">
    <source>
        <dbReference type="Pfam" id="PF17676"/>
    </source>
</evidence>
<dbReference type="GO" id="GO:0004180">
    <property type="term" value="F:carboxypeptidase activity"/>
    <property type="evidence" value="ECO:0007669"/>
    <property type="project" value="UniProtKB-KW"/>
</dbReference>
<dbReference type="InterPro" id="IPR040449">
    <property type="entry name" value="Peptidase_S66_N"/>
</dbReference>
<dbReference type="Pfam" id="PF17676">
    <property type="entry name" value="Peptidase_S66C"/>
    <property type="match status" value="1"/>
</dbReference>
<dbReference type="SUPFAM" id="SSF52317">
    <property type="entry name" value="Class I glutamine amidotransferase-like"/>
    <property type="match status" value="1"/>
</dbReference>
<dbReference type="InterPro" id="IPR003507">
    <property type="entry name" value="S66_fam"/>
</dbReference>
<dbReference type="EMBL" id="QUMS01000001">
    <property type="protein sequence ID" value="REG11522.1"/>
    <property type="molecule type" value="Genomic_DNA"/>
</dbReference>
<accession>A0A347ZRJ1</accession>
<feature type="active site" description="Charge relay system" evidence="3">
    <location>
        <position position="319"/>
    </location>
</feature>
<dbReference type="Pfam" id="PF02016">
    <property type="entry name" value="Peptidase_S66"/>
    <property type="match status" value="1"/>
</dbReference>
<comment type="similarity">
    <text evidence="1">Belongs to the peptidase S66 family.</text>
</comment>
<dbReference type="Gene3D" id="3.40.50.10740">
    <property type="entry name" value="Class I glutamine amidotransferase-like"/>
    <property type="match status" value="1"/>
</dbReference>
<keyword evidence="2" id="KW-0378">Hydrolase</keyword>
<dbReference type="OrthoDB" id="9807329at2"/>
<dbReference type="PIRSF" id="PIRSF028757">
    <property type="entry name" value="LD-carboxypeptidase"/>
    <property type="match status" value="1"/>
</dbReference>
<feature type="active site" description="Nucleophile" evidence="3">
    <location>
        <position position="116"/>
    </location>
</feature>
<dbReference type="InterPro" id="IPR027478">
    <property type="entry name" value="LdcA_N"/>
</dbReference>
<dbReference type="CDD" id="cd07062">
    <property type="entry name" value="Peptidase_S66_mccF_like"/>
    <property type="match status" value="1"/>
</dbReference>
<dbReference type="Gene3D" id="3.50.30.60">
    <property type="entry name" value="LD-carboxypeptidase A C-terminal domain-like"/>
    <property type="match status" value="1"/>
</dbReference>